<evidence type="ECO:0000313" key="1">
    <source>
        <dbReference type="EMBL" id="UZP76193.1"/>
    </source>
</evidence>
<dbReference type="AlphaFoldDB" id="A0AAE9TIG6"/>
<protein>
    <submittedName>
        <fullName evidence="1">AIM24 family protein</fullName>
    </submittedName>
</protein>
<dbReference type="InterPro" id="IPR016031">
    <property type="entry name" value="Trp_RNA-bd_attenuator-like_dom"/>
</dbReference>
<dbReference type="SUPFAM" id="SSF51219">
    <property type="entry name" value="TRAP-like"/>
    <property type="match status" value="1"/>
</dbReference>
<dbReference type="PANTHER" id="PTHR43657">
    <property type="entry name" value="TRYPTOPHAN RNA-BINDING ATTENUATOR PROTEIN-LIKE PROTEIN"/>
    <property type="match status" value="1"/>
</dbReference>
<dbReference type="EMBL" id="CP097770">
    <property type="protein sequence ID" value="UZP76193.1"/>
    <property type="molecule type" value="Genomic_DNA"/>
</dbReference>
<dbReference type="InterPro" id="IPR002838">
    <property type="entry name" value="AIM24"/>
</dbReference>
<organism evidence="1">
    <name type="scientific">Paenibacillus polymyxa</name>
    <name type="common">Bacillus polymyxa</name>
    <dbReference type="NCBI Taxonomy" id="1406"/>
    <lineage>
        <taxon>Bacteria</taxon>
        <taxon>Bacillati</taxon>
        <taxon>Bacillota</taxon>
        <taxon>Bacilli</taxon>
        <taxon>Bacillales</taxon>
        <taxon>Paenibacillaceae</taxon>
        <taxon>Paenibacillus</taxon>
    </lineage>
</organism>
<dbReference type="Gene3D" id="3.60.160.10">
    <property type="entry name" value="Mitochondrial biogenesis AIM24"/>
    <property type="match status" value="1"/>
</dbReference>
<name>A0AAE9TIG6_PAEPO</name>
<reference evidence="1" key="1">
    <citation type="submission" date="2022-11" db="EMBL/GenBank/DDBJ databases">
        <authorList>
            <person name="Vasilchenko N.G."/>
            <person name="Prazdnova E.V."/>
            <person name="Gorovtsov A.V."/>
            <person name="Chistyakov V.A."/>
            <person name="Pak M.L."/>
        </authorList>
    </citation>
    <scope>NUCLEOTIDE SEQUENCE</scope>
    <source>
        <strain evidence="1">R 4.5</strain>
    </source>
</reference>
<dbReference type="InterPro" id="IPR036983">
    <property type="entry name" value="AIM24_sf"/>
</dbReference>
<accession>A0AAE9TIG6</accession>
<gene>
    <name evidence="1" type="ORF">MF626_06660</name>
</gene>
<dbReference type="Pfam" id="PF01987">
    <property type="entry name" value="AIM24"/>
    <property type="match status" value="1"/>
</dbReference>
<sequence>MSYEIVHEGAFAMLKVQLKPGEMIKAEMGAMVSMSSSVDIKGTVDGGLLRGLGRMLSGEKFFFKN</sequence>
<proteinExistence type="predicted"/>
<dbReference type="PANTHER" id="PTHR43657:SF1">
    <property type="entry name" value="ALTERED INHERITANCE OF MITOCHONDRIA PROTEIN 24, MITOCHONDRIAL"/>
    <property type="match status" value="1"/>
</dbReference>